<name>A0A2C9DSG7_9POXV</name>
<evidence type="ECO:0000313" key="1">
    <source>
        <dbReference type="EMBL" id="ATI20950.1"/>
    </source>
</evidence>
<dbReference type="Proteomes" id="UP000318778">
    <property type="component" value="Segment"/>
</dbReference>
<keyword evidence="2" id="KW-1185">Reference proteome</keyword>
<proteinExistence type="predicted"/>
<reference evidence="1" key="1">
    <citation type="journal article" date="2017" name="Virus Res.">
        <title>Complete genomic characterisation of two novel poxviruses (WKPV and EKPV) from western and eastern grey kangaroos.</title>
        <authorList>
            <person name="Bennett M."/>
            <person name="Tu S.L."/>
            <person name="Upton C."/>
            <person name="McArtor C."/>
            <person name="Gillett A."/>
            <person name="Laird T."/>
            <person name="O'Dea M."/>
        </authorList>
    </citation>
    <scope>NUCLEOTIDE SEQUENCE [LARGE SCALE GENOMIC DNA]</scope>
    <source>
        <strain evidence="1">Western Australia</strain>
    </source>
</reference>
<evidence type="ECO:0000313" key="2">
    <source>
        <dbReference type="Proteomes" id="UP000318778"/>
    </source>
</evidence>
<accession>A0A2C9DSG7</accession>
<dbReference type="EMBL" id="MF467280">
    <property type="protein sequence ID" value="ATI20950.1"/>
    <property type="molecule type" value="Genomic_DNA"/>
</dbReference>
<protein>
    <submittedName>
        <fullName evidence="1">Uncharacterized protein</fullName>
    </submittedName>
</protein>
<sequence length="84" mass="9639">MHPSHSGTHYCYDTTILLAWLSRYLRHLHMQFIVLTLVCQVTSAFLPTSVTVKLYLAEEGESDARRLPQNVPRPLHHSALVITR</sequence>
<organism evidence="1">
    <name type="scientific">Western grey kangaroopox virus</name>
    <dbReference type="NCBI Taxonomy" id="1566307"/>
    <lineage>
        <taxon>Viruses</taxon>
        <taxon>Varidnaviria</taxon>
        <taxon>Bamfordvirae</taxon>
        <taxon>Nucleocytoviricota</taxon>
        <taxon>Pokkesviricetes</taxon>
        <taxon>Chitovirales</taxon>
        <taxon>Poxviridae</taxon>
        <taxon>Chordopoxvirinae</taxon>
        <taxon>Macropopoxvirus</taxon>
        <taxon>Macropopoxvirus mfuliginosuspox</taxon>
        <taxon>Western kangaroopox virus</taxon>
    </lineage>
</organism>